<feature type="region of interest" description="Disordered" evidence="1">
    <location>
        <begin position="78"/>
        <end position="247"/>
    </location>
</feature>
<name>A0A0G4ES29_VITBC</name>
<dbReference type="EMBL" id="CDMY01000300">
    <property type="protein sequence ID" value="CEM00854.1"/>
    <property type="molecule type" value="Genomic_DNA"/>
</dbReference>
<evidence type="ECO:0000256" key="1">
    <source>
        <dbReference type="SAM" id="MobiDB-lite"/>
    </source>
</evidence>
<accession>A0A0G4ES29</accession>
<feature type="compositionally biased region" description="Basic and acidic residues" evidence="1">
    <location>
        <begin position="104"/>
        <end position="115"/>
    </location>
</feature>
<protein>
    <submittedName>
        <fullName evidence="2">Uncharacterized protein</fullName>
    </submittedName>
</protein>
<feature type="compositionally biased region" description="Basic and acidic residues" evidence="1">
    <location>
        <begin position="484"/>
        <end position="500"/>
    </location>
</feature>
<feature type="compositionally biased region" description="Pro residues" evidence="1">
    <location>
        <begin position="468"/>
        <end position="479"/>
    </location>
</feature>
<feature type="compositionally biased region" description="Basic and acidic residues" evidence="1">
    <location>
        <begin position="432"/>
        <end position="451"/>
    </location>
</feature>
<feature type="compositionally biased region" description="Basic and acidic residues" evidence="1">
    <location>
        <begin position="218"/>
        <end position="227"/>
    </location>
</feature>
<dbReference type="AlphaFoldDB" id="A0A0G4ES29"/>
<dbReference type="OMA" id="CETHEED"/>
<proteinExistence type="predicted"/>
<evidence type="ECO:0000313" key="2">
    <source>
        <dbReference type="EMBL" id="CEM00854.1"/>
    </source>
</evidence>
<feature type="compositionally biased region" description="Low complexity" evidence="1">
    <location>
        <begin position="418"/>
        <end position="431"/>
    </location>
</feature>
<reference evidence="2 3" key="1">
    <citation type="submission" date="2014-11" db="EMBL/GenBank/DDBJ databases">
        <authorList>
            <person name="Zhu J."/>
            <person name="Qi W."/>
            <person name="Song R."/>
        </authorList>
    </citation>
    <scope>NUCLEOTIDE SEQUENCE [LARGE SCALE GENOMIC DNA]</scope>
</reference>
<feature type="compositionally biased region" description="Polar residues" evidence="1">
    <location>
        <begin position="334"/>
        <end position="345"/>
    </location>
</feature>
<dbReference type="VEuPathDB" id="CryptoDB:Vbra_12989"/>
<dbReference type="InParanoid" id="A0A0G4ES29"/>
<dbReference type="Proteomes" id="UP000041254">
    <property type="component" value="Unassembled WGS sequence"/>
</dbReference>
<feature type="compositionally biased region" description="Basic and acidic residues" evidence="1">
    <location>
        <begin position="353"/>
        <end position="372"/>
    </location>
</feature>
<sequence>MTFRPFQPSDGLLQSMRTRIDPLTNIHELGGDAFDDFIAHHHRAHLQALSVGGDYPAKAALPAPPRASDKVKRFAVTRTDSSAPTPFQVKPAPPKQQKTLPLQDRGRQLMDDHLEGGPSPVQTSTPAEGPAEPPSLSGVEPRMSAAKASMAACETHEEDSAVAGARQKDEPLLPPSPPHIGSQSGLETDSTFITAPRKQEEEMPYESQRQELAAADGRLQEIDDGRTADITPAVADSRATEASPMMRAAASVGDSAVSLPPVAAAAPEAFSQLVPEDVEDVDGDKMMTAAAVHTGGADIEEDDVGDIPLEARRRMGGFQAAIHRSTLHQRRPSNRPNVKTSSSRFDLTAPHMDGQDSHHETQSINDEKKSDQPPRPPVVLPALRRGGAPLSRDATAAGSLPAASQKQPEKKTRAPRMATSAAAGHTAAATRSEARATADSRRVRSSVDLRAARGTTKGAPNASSVPDGLPPIPHPPSTQPPHRTRGERGRKARPPPKDRGTGAVLSSLLSRGSGRERGAIGRRGVVSRPAAPPFPYGMPLPGGMGHLAGETPSDLLAMDSEPSLIGNDLEVVKRRLACKMEIVDLYWECRNELSRWAFKHNKEMQESMRCFGSRAMPLQISAAASRRIAHMGSVKKRSEEKSTLQVRLDAIDQLVQSSSPGVPRGASAPFLSIADRSQRLNALTADS</sequence>
<keyword evidence="3" id="KW-1185">Reference proteome</keyword>
<gene>
    <name evidence="2" type="ORF">Vbra_12989</name>
</gene>
<evidence type="ECO:0000313" key="3">
    <source>
        <dbReference type="Proteomes" id="UP000041254"/>
    </source>
</evidence>
<feature type="region of interest" description="Disordered" evidence="1">
    <location>
        <begin position="322"/>
        <end position="532"/>
    </location>
</feature>
<feature type="compositionally biased region" description="Polar residues" evidence="1">
    <location>
        <begin position="181"/>
        <end position="193"/>
    </location>
</feature>
<organism evidence="2 3">
    <name type="scientific">Vitrella brassicaformis (strain CCMP3155)</name>
    <dbReference type="NCBI Taxonomy" id="1169540"/>
    <lineage>
        <taxon>Eukaryota</taxon>
        <taxon>Sar</taxon>
        <taxon>Alveolata</taxon>
        <taxon>Colpodellida</taxon>
        <taxon>Vitrellaceae</taxon>
        <taxon>Vitrella</taxon>
    </lineage>
</organism>